<gene>
    <name evidence="1" type="ORF">K0M31_008416</name>
</gene>
<name>A0AA40FRN0_9HYME</name>
<reference evidence="1" key="1">
    <citation type="submission" date="2021-10" db="EMBL/GenBank/DDBJ databases">
        <title>Melipona bicolor Genome sequencing and assembly.</title>
        <authorList>
            <person name="Araujo N.S."/>
            <person name="Arias M.C."/>
        </authorList>
    </citation>
    <scope>NUCLEOTIDE SEQUENCE</scope>
    <source>
        <strain evidence="1">USP_2M_L1-L4_2017</strain>
        <tissue evidence="1">Whole body</tissue>
    </source>
</reference>
<evidence type="ECO:0000313" key="2">
    <source>
        <dbReference type="Proteomes" id="UP001177670"/>
    </source>
</evidence>
<sequence>MRNGFEDVTYDSEWLRFLLDALSKPSRSPIALAKGEQGEVRGLLNIARNGIEQDKQDDIDGNLSYVDCVRALAE</sequence>
<comment type="caution">
    <text evidence="1">The sequence shown here is derived from an EMBL/GenBank/DDBJ whole genome shotgun (WGS) entry which is preliminary data.</text>
</comment>
<dbReference type="EMBL" id="JAHYIQ010000020">
    <property type="protein sequence ID" value="KAK1123719.1"/>
    <property type="molecule type" value="Genomic_DNA"/>
</dbReference>
<keyword evidence="2" id="KW-1185">Reference proteome</keyword>
<evidence type="ECO:0000313" key="1">
    <source>
        <dbReference type="EMBL" id="KAK1123719.1"/>
    </source>
</evidence>
<proteinExistence type="predicted"/>
<dbReference type="AlphaFoldDB" id="A0AA40FRN0"/>
<dbReference type="Proteomes" id="UP001177670">
    <property type="component" value="Unassembled WGS sequence"/>
</dbReference>
<protein>
    <submittedName>
        <fullName evidence="1">Uncharacterized protein</fullName>
    </submittedName>
</protein>
<organism evidence="1 2">
    <name type="scientific">Melipona bicolor</name>
    <dbReference type="NCBI Taxonomy" id="60889"/>
    <lineage>
        <taxon>Eukaryota</taxon>
        <taxon>Metazoa</taxon>
        <taxon>Ecdysozoa</taxon>
        <taxon>Arthropoda</taxon>
        <taxon>Hexapoda</taxon>
        <taxon>Insecta</taxon>
        <taxon>Pterygota</taxon>
        <taxon>Neoptera</taxon>
        <taxon>Endopterygota</taxon>
        <taxon>Hymenoptera</taxon>
        <taxon>Apocrita</taxon>
        <taxon>Aculeata</taxon>
        <taxon>Apoidea</taxon>
        <taxon>Anthophila</taxon>
        <taxon>Apidae</taxon>
        <taxon>Melipona</taxon>
    </lineage>
</organism>
<accession>A0AA40FRN0</accession>